<gene>
    <name evidence="1" type="ORF">KCTCHS21_01290</name>
</gene>
<keyword evidence="2" id="KW-1185">Reference proteome</keyword>
<accession>A0A3T1CY23</accession>
<evidence type="ECO:0000313" key="1">
    <source>
        <dbReference type="EMBL" id="BBI30730.1"/>
    </source>
</evidence>
<reference evidence="1 2" key="1">
    <citation type="submission" date="2019-01" db="EMBL/GenBank/DDBJ databases">
        <title>Complete genome sequence of Cohnella hallensis HS21 isolated from Korean fir (Abies koreana) rhizospheric soil.</title>
        <authorList>
            <person name="Jiang L."/>
            <person name="Kang S.W."/>
            <person name="Kim S."/>
            <person name="Jung J."/>
            <person name="Kim C.Y."/>
            <person name="Kim D.H."/>
            <person name="Kim S.W."/>
            <person name="Lee J."/>
        </authorList>
    </citation>
    <scope>NUCLEOTIDE SEQUENCE [LARGE SCALE GENOMIC DNA]</scope>
    <source>
        <strain evidence="1 2">HS21</strain>
    </source>
</reference>
<protein>
    <submittedName>
        <fullName evidence="1">Uncharacterized protein</fullName>
    </submittedName>
</protein>
<dbReference type="RefSeq" id="WP_130604665.1">
    <property type="nucleotide sequence ID" value="NZ_AP019400.1"/>
</dbReference>
<dbReference type="KEGG" id="cohn:KCTCHS21_01290"/>
<dbReference type="Proteomes" id="UP000289856">
    <property type="component" value="Chromosome"/>
</dbReference>
<sequence length="190" mass="22461">MQTSEQLKTATINLLKNTELLREVRQRLIAEIRKITKGLTDLFDYPAFDSLVDSQVIHKYVFDLYYEGISMISDRVIAYENDNKIDQASIDQLTEENQRFFISKRSQITNQTKILNHSGNIYRRTMVDVEQSKEIIDNLEIVFSKVIDKMNEPDSMQQQEDNIFDCFNHECNKRYDGNHDMDQDDIVHQR</sequence>
<name>A0A3T1CY23_9BACL</name>
<dbReference type="AlphaFoldDB" id="A0A3T1CY23"/>
<dbReference type="EMBL" id="AP019400">
    <property type="protein sequence ID" value="BBI30730.1"/>
    <property type="molecule type" value="Genomic_DNA"/>
</dbReference>
<proteinExistence type="predicted"/>
<organism evidence="1 2">
    <name type="scientific">Cohnella abietis</name>
    <dbReference type="NCBI Taxonomy" id="2507935"/>
    <lineage>
        <taxon>Bacteria</taxon>
        <taxon>Bacillati</taxon>
        <taxon>Bacillota</taxon>
        <taxon>Bacilli</taxon>
        <taxon>Bacillales</taxon>
        <taxon>Paenibacillaceae</taxon>
        <taxon>Cohnella</taxon>
    </lineage>
</organism>
<evidence type="ECO:0000313" key="2">
    <source>
        <dbReference type="Proteomes" id="UP000289856"/>
    </source>
</evidence>